<dbReference type="Gene3D" id="3.30.565.10">
    <property type="entry name" value="Histidine kinase-like ATPase, C-terminal domain"/>
    <property type="match status" value="1"/>
</dbReference>
<evidence type="ECO:0000256" key="13">
    <source>
        <dbReference type="ARBA" id="ARBA00023136"/>
    </source>
</evidence>
<dbReference type="HOGENOM" id="CLU_000445_89_6_9"/>
<evidence type="ECO:0000256" key="11">
    <source>
        <dbReference type="ARBA" id="ARBA00022989"/>
    </source>
</evidence>
<protein>
    <recommendedName>
        <fullName evidence="3">histidine kinase</fullName>
        <ecNumber evidence="3">2.7.13.3</ecNumber>
    </recommendedName>
</protein>
<keyword evidence="8" id="KW-0547">Nucleotide-binding</keyword>
<dbReference type="InterPro" id="IPR003660">
    <property type="entry name" value="HAMP_dom"/>
</dbReference>
<dbReference type="eggNOG" id="COG2205">
    <property type="taxonomic scope" value="Bacteria"/>
</dbReference>
<evidence type="ECO:0000256" key="8">
    <source>
        <dbReference type="ARBA" id="ARBA00022741"/>
    </source>
</evidence>
<keyword evidence="12" id="KW-0902">Two-component regulatory system</keyword>
<dbReference type="PROSITE" id="PS50109">
    <property type="entry name" value="HIS_KIN"/>
    <property type="match status" value="1"/>
</dbReference>
<dbReference type="SUPFAM" id="SSF47384">
    <property type="entry name" value="Homodimeric domain of signal transducing histidine kinase"/>
    <property type="match status" value="1"/>
</dbReference>
<evidence type="ECO:0000259" key="16">
    <source>
        <dbReference type="PROSITE" id="PS50885"/>
    </source>
</evidence>
<evidence type="ECO:0000256" key="12">
    <source>
        <dbReference type="ARBA" id="ARBA00023012"/>
    </source>
</evidence>
<evidence type="ECO:0000256" key="1">
    <source>
        <dbReference type="ARBA" id="ARBA00000085"/>
    </source>
</evidence>
<dbReference type="SMART" id="SM00304">
    <property type="entry name" value="HAMP"/>
    <property type="match status" value="1"/>
</dbReference>
<accession>C4Z2C1</accession>
<dbReference type="EMBL" id="CP001104">
    <property type="protein sequence ID" value="ACR72496.1"/>
    <property type="molecule type" value="Genomic_DNA"/>
</dbReference>
<dbReference type="GO" id="GO:0005524">
    <property type="term" value="F:ATP binding"/>
    <property type="evidence" value="ECO:0007669"/>
    <property type="project" value="UniProtKB-KW"/>
</dbReference>
<evidence type="ECO:0000313" key="18">
    <source>
        <dbReference type="Proteomes" id="UP000001476"/>
    </source>
</evidence>
<dbReference type="Gene3D" id="1.10.287.130">
    <property type="match status" value="1"/>
</dbReference>
<dbReference type="GO" id="GO:0000155">
    <property type="term" value="F:phosphorelay sensor kinase activity"/>
    <property type="evidence" value="ECO:0007669"/>
    <property type="project" value="InterPro"/>
</dbReference>
<dbReference type="Pfam" id="PF00512">
    <property type="entry name" value="HisKA"/>
    <property type="match status" value="1"/>
</dbReference>
<dbReference type="PANTHER" id="PTHR45528:SF1">
    <property type="entry name" value="SENSOR HISTIDINE KINASE CPXA"/>
    <property type="match status" value="1"/>
</dbReference>
<name>C4Z2C1_LACE2</name>
<keyword evidence="6" id="KW-0808">Transferase</keyword>
<dbReference type="STRING" id="515620.EUBELI_01504"/>
<organism evidence="17 18">
    <name type="scientific">Lachnospira eligens (strain ATCC 27750 / DSM 3376 / VPI C15-48 / C15-B4)</name>
    <name type="common">Eubacterium eligens</name>
    <dbReference type="NCBI Taxonomy" id="515620"/>
    <lineage>
        <taxon>Bacteria</taxon>
        <taxon>Bacillati</taxon>
        <taxon>Bacillota</taxon>
        <taxon>Clostridia</taxon>
        <taxon>Lachnospirales</taxon>
        <taxon>Lachnospiraceae</taxon>
        <taxon>Lachnospira</taxon>
    </lineage>
</organism>
<dbReference type="AlphaFoldDB" id="C4Z2C1"/>
<dbReference type="InterPro" id="IPR036097">
    <property type="entry name" value="HisK_dim/P_sf"/>
</dbReference>
<dbReference type="SUPFAM" id="SSF55874">
    <property type="entry name" value="ATPase domain of HSP90 chaperone/DNA topoisomerase II/histidine kinase"/>
    <property type="match status" value="1"/>
</dbReference>
<dbReference type="Pfam" id="PF02518">
    <property type="entry name" value="HATPase_c"/>
    <property type="match status" value="1"/>
</dbReference>
<keyword evidence="13 14" id="KW-0472">Membrane</keyword>
<proteinExistence type="predicted"/>
<feature type="transmembrane region" description="Helical" evidence="14">
    <location>
        <begin position="198"/>
        <end position="217"/>
    </location>
</feature>
<dbReference type="CDD" id="cd06225">
    <property type="entry name" value="HAMP"/>
    <property type="match status" value="1"/>
</dbReference>
<dbReference type="InterPro" id="IPR004358">
    <property type="entry name" value="Sig_transdc_His_kin-like_C"/>
</dbReference>
<dbReference type="InterPro" id="IPR050398">
    <property type="entry name" value="HssS/ArlS-like"/>
</dbReference>
<dbReference type="InterPro" id="IPR003594">
    <property type="entry name" value="HATPase_dom"/>
</dbReference>
<dbReference type="PANTHER" id="PTHR45528">
    <property type="entry name" value="SENSOR HISTIDINE KINASE CPXA"/>
    <property type="match status" value="1"/>
</dbReference>
<feature type="transmembrane region" description="Helical" evidence="14">
    <location>
        <begin position="20"/>
        <end position="47"/>
    </location>
</feature>
<sequence length="505" mass="58202">MERNMNAQYVRKRIGIYKELAMVIVISITIAVFASLGVFIVCSHYGVMVDVIEDTSDYKKRYDIQVMNMVRELDSSLDTAMEEITANSGEDEKTIGDAMKYLLGNNRMPFASDEVSNMIITITNRNGQVLWKTSEDGEIVDYKKNKVSVDISQYITNSYDEESLTYTFVYTKSVSKMLYYIIFETEVTPEYLYADIKLKLMCIAISSVIFIISVFLLTKKRIDYIRYLSTVVDEISKGNLNASIDKKGNDEITLIAEQIDDMQYSLRKMMQEERENDRKNMELITNLSHDIKTPMTIITGYLDVVISGKYSTDEERDDYIRRAFGQVEKINVMIHKIFRLARNEQVSMNEENMEKCNISLLLKQDILEFDGIAQKEGKCFETDIPNESVMININIDRIREVFDNVLMNSIKYSSDNSTINVYMSETPESVHIKFCNRTDSDKAPDCERIFDKFYRADHARNSSISGNGLGLSIVKETIESFNGRVWAEYNDGIFAINIELKKNDM</sequence>
<evidence type="ECO:0000256" key="10">
    <source>
        <dbReference type="ARBA" id="ARBA00022840"/>
    </source>
</evidence>
<dbReference type="Pfam" id="PF00672">
    <property type="entry name" value="HAMP"/>
    <property type="match status" value="1"/>
</dbReference>
<feature type="domain" description="HAMP" evidence="16">
    <location>
        <begin position="219"/>
        <end position="271"/>
    </location>
</feature>
<keyword evidence="18" id="KW-1185">Reference proteome</keyword>
<gene>
    <name evidence="17" type="ordered locus">EUBELI_01504</name>
</gene>
<evidence type="ECO:0000256" key="14">
    <source>
        <dbReference type="SAM" id="Phobius"/>
    </source>
</evidence>
<evidence type="ECO:0000259" key="15">
    <source>
        <dbReference type="PROSITE" id="PS50109"/>
    </source>
</evidence>
<evidence type="ECO:0000256" key="9">
    <source>
        <dbReference type="ARBA" id="ARBA00022777"/>
    </source>
</evidence>
<dbReference type="GO" id="GO:0005886">
    <property type="term" value="C:plasma membrane"/>
    <property type="evidence" value="ECO:0007669"/>
    <property type="project" value="UniProtKB-SubCell"/>
</dbReference>
<keyword evidence="4" id="KW-1003">Cell membrane</keyword>
<evidence type="ECO:0000256" key="7">
    <source>
        <dbReference type="ARBA" id="ARBA00022692"/>
    </source>
</evidence>
<feature type="domain" description="Histidine kinase" evidence="15">
    <location>
        <begin position="286"/>
        <end position="504"/>
    </location>
</feature>
<keyword evidence="5" id="KW-0597">Phosphoprotein</keyword>
<evidence type="ECO:0000256" key="6">
    <source>
        <dbReference type="ARBA" id="ARBA00022679"/>
    </source>
</evidence>
<dbReference type="SUPFAM" id="SSF158472">
    <property type="entry name" value="HAMP domain-like"/>
    <property type="match status" value="1"/>
</dbReference>
<dbReference type="InterPro" id="IPR005467">
    <property type="entry name" value="His_kinase_dom"/>
</dbReference>
<dbReference type="SMART" id="SM00387">
    <property type="entry name" value="HATPase_c"/>
    <property type="match status" value="1"/>
</dbReference>
<dbReference type="InterPro" id="IPR003661">
    <property type="entry name" value="HisK_dim/P_dom"/>
</dbReference>
<keyword evidence="11 14" id="KW-1133">Transmembrane helix</keyword>
<dbReference type="InterPro" id="IPR036890">
    <property type="entry name" value="HATPase_C_sf"/>
</dbReference>
<keyword evidence="7 14" id="KW-0812">Transmembrane</keyword>
<dbReference type="PRINTS" id="PR00344">
    <property type="entry name" value="BCTRLSENSOR"/>
</dbReference>
<evidence type="ECO:0000256" key="5">
    <source>
        <dbReference type="ARBA" id="ARBA00022553"/>
    </source>
</evidence>
<comment type="catalytic activity">
    <reaction evidence="1">
        <text>ATP + protein L-histidine = ADP + protein N-phospho-L-histidine.</text>
        <dbReference type="EC" id="2.7.13.3"/>
    </reaction>
</comment>
<dbReference type="SMART" id="SM00388">
    <property type="entry name" value="HisKA"/>
    <property type="match status" value="1"/>
</dbReference>
<dbReference type="CDD" id="cd00082">
    <property type="entry name" value="HisKA"/>
    <property type="match status" value="1"/>
</dbReference>
<reference evidence="17 18" key="1">
    <citation type="journal article" date="2009" name="Proc. Natl. Acad. Sci. U.S.A.">
        <title>Characterizing a model human gut microbiota composed of members of its two dominant bacterial phyla.</title>
        <authorList>
            <person name="Mahowald M.A."/>
            <person name="Rey F.E."/>
            <person name="Seedorf H."/>
            <person name="Turnbaugh P.J."/>
            <person name="Fulton R.S."/>
            <person name="Wollam A."/>
            <person name="Shah N."/>
            <person name="Wang C."/>
            <person name="Magrini V."/>
            <person name="Wilson R.K."/>
            <person name="Cantarel B.L."/>
            <person name="Coutinho P.M."/>
            <person name="Henrissat B."/>
            <person name="Crock L.W."/>
            <person name="Russell A."/>
            <person name="Verberkmoes N.C."/>
            <person name="Hettich R.L."/>
            <person name="Gordon J.I."/>
        </authorList>
    </citation>
    <scope>NUCLEOTIDE SEQUENCE [LARGE SCALE GENOMIC DNA]</scope>
    <source>
        <strain evidence="18">ATCC 27750 / DSM 3376 / VPI C15-48 / C15-B4</strain>
    </source>
</reference>
<dbReference type="Proteomes" id="UP000001476">
    <property type="component" value="Chromosome"/>
</dbReference>
<dbReference type="Gene3D" id="6.10.340.10">
    <property type="match status" value="1"/>
</dbReference>
<dbReference type="EC" id="2.7.13.3" evidence="3"/>
<keyword evidence="9" id="KW-0418">Kinase</keyword>
<evidence type="ECO:0000256" key="2">
    <source>
        <dbReference type="ARBA" id="ARBA00004651"/>
    </source>
</evidence>
<evidence type="ECO:0000313" key="17">
    <source>
        <dbReference type="EMBL" id="ACR72496.1"/>
    </source>
</evidence>
<comment type="subcellular location">
    <subcellularLocation>
        <location evidence="2">Cell membrane</location>
        <topology evidence="2">Multi-pass membrane protein</topology>
    </subcellularLocation>
</comment>
<dbReference type="KEGG" id="eel:EUBELI_01504"/>
<dbReference type="PROSITE" id="PS50885">
    <property type="entry name" value="HAMP"/>
    <property type="match status" value="1"/>
</dbReference>
<evidence type="ECO:0000256" key="3">
    <source>
        <dbReference type="ARBA" id="ARBA00012438"/>
    </source>
</evidence>
<evidence type="ECO:0000256" key="4">
    <source>
        <dbReference type="ARBA" id="ARBA00022475"/>
    </source>
</evidence>
<keyword evidence="10" id="KW-0067">ATP-binding</keyword>